<dbReference type="GO" id="GO:0008081">
    <property type="term" value="F:phosphoric diester hydrolase activity"/>
    <property type="evidence" value="ECO:0007669"/>
    <property type="project" value="TreeGrafter"/>
</dbReference>
<evidence type="ECO:0000256" key="3">
    <source>
        <dbReference type="ARBA" id="ARBA00022763"/>
    </source>
</evidence>
<dbReference type="PANTHER" id="PTHR21445">
    <property type="entry name" value="ENDONUCLEASE IV ENDODEOXYRIBONUCLEASE IV"/>
    <property type="match status" value="1"/>
</dbReference>
<feature type="domain" description="Xylose isomerase-like TIM barrel" evidence="8">
    <location>
        <begin position="20"/>
        <end position="283"/>
    </location>
</feature>
<dbReference type="InterPro" id="IPR018246">
    <property type="entry name" value="AP_endonuc_F2_Zn_BS"/>
</dbReference>
<sequence length="289" mass="32098">MLKIGSHVSISGGLIGAAKEAYSYGANTFMIYTGAPQNTKRSPIENLKIKEGRAFMEAHGLSDLVVHAPYIINLASYKDEIYKLAKECLALEIERTTAIGSNYLVLHPGSFTDKTYEYGAQRIAAGLNEVLTEETKPLICLETMAGKGKEIGRSFEELRDIIDRIELKHKIGVCFDTCHVHDSGYDIINNLDEVFAEFDRIIGLDRLKVFHLNGSLNPCGAKKDRHANLGASEDNPKGKDFIGKAALYHVVHHPVAVGKPIILETPWLDKKTNLYKEEIAFLRGDQIEL</sequence>
<dbReference type="HOGENOM" id="CLU_025885_4_1_9"/>
<dbReference type="KEGG" id="cle:Clole_3506"/>
<dbReference type="HAMAP" id="MF_00152">
    <property type="entry name" value="Nfo"/>
    <property type="match status" value="1"/>
</dbReference>
<evidence type="ECO:0000259" key="8">
    <source>
        <dbReference type="Pfam" id="PF01261"/>
    </source>
</evidence>
<evidence type="ECO:0000256" key="6">
    <source>
        <dbReference type="ARBA" id="ARBA00023204"/>
    </source>
</evidence>
<dbReference type="PROSITE" id="PS51432">
    <property type="entry name" value="AP_NUCLEASE_F2_4"/>
    <property type="match status" value="1"/>
</dbReference>
<keyword evidence="10" id="KW-1185">Reference proteome</keyword>
<evidence type="ECO:0000256" key="1">
    <source>
        <dbReference type="ARBA" id="ARBA00005340"/>
    </source>
</evidence>
<dbReference type="NCBIfam" id="NF002196">
    <property type="entry name" value="PRK01060.1-1"/>
    <property type="match status" value="1"/>
</dbReference>
<dbReference type="AlphaFoldDB" id="F2JSF2"/>
<dbReference type="GO" id="GO:0008833">
    <property type="term" value="F:deoxyribonuclease IV (phage-T4-induced) activity"/>
    <property type="evidence" value="ECO:0007669"/>
    <property type="project" value="UniProtKB-UniRule"/>
</dbReference>
<dbReference type="InterPro" id="IPR036237">
    <property type="entry name" value="Xyl_isomerase-like_sf"/>
</dbReference>
<keyword evidence="4 7" id="KW-0378">Hydrolase</keyword>
<feature type="binding site" evidence="7">
    <location>
        <position position="179"/>
    </location>
    <ligand>
        <name>Zn(2+)</name>
        <dbReference type="ChEBI" id="CHEBI:29105"/>
        <label>3</label>
    </ligand>
</feature>
<feature type="binding site" evidence="7">
    <location>
        <position position="142"/>
    </location>
    <ligand>
        <name>Zn(2+)</name>
        <dbReference type="ChEBI" id="CHEBI:29105"/>
        <label>1</label>
    </ligand>
</feature>
<dbReference type="Proteomes" id="UP000008467">
    <property type="component" value="Chromosome"/>
</dbReference>
<evidence type="ECO:0000256" key="4">
    <source>
        <dbReference type="ARBA" id="ARBA00022801"/>
    </source>
</evidence>
<keyword evidence="7 9" id="KW-0255">Endonuclease</keyword>
<dbReference type="EMBL" id="CP002582">
    <property type="protein sequence ID" value="ADZ85190.1"/>
    <property type="molecule type" value="Genomic_DNA"/>
</dbReference>
<dbReference type="PANTHER" id="PTHR21445:SF0">
    <property type="entry name" value="APURINIC-APYRIMIDINIC ENDONUCLEASE"/>
    <property type="match status" value="1"/>
</dbReference>
<evidence type="ECO:0000256" key="5">
    <source>
        <dbReference type="ARBA" id="ARBA00022833"/>
    </source>
</evidence>
<dbReference type="GO" id="GO:0006284">
    <property type="term" value="P:base-excision repair"/>
    <property type="evidence" value="ECO:0007669"/>
    <property type="project" value="TreeGrafter"/>
</dbReference>
<dbReference type="PROSITE" id="PS00731">
    <property type="entry name" value="AP_NUCLEASE_F2_3"/>
    <property type="match status" value="1"/>
</dbReference>
<dbReference type="SUPFAM" id="SSF51658">
    <property type="entry name" value="Xylose isomerase-like"/>
    <property type="match status" value="1"/>
</dbReference>
<gene>
    <name evidence="7" type="primary">nfo</name>
    <name evidence="9" type="ordered locus">Clole_3506</name>
</gene>
<feature type="binding site" evidence="7">
    <location>
        <position position="211"/>
    </location>
    <ligand>
        <name>Zn(2+)</name>
        <dbReference type="ChEBI" id="CHEBI:29105"/>
        <label>2</label>
    </ligand>
</feature>
<reference evidence="9 10" key="1">
    <citation type="journal article" date="2011" name="J. Bacteriol.">
        <title>Complete genome sequence of the cellulose-degrading bacterium Cellulosilyticum lentocellum.</title>
        <authorList>
            <consortium name="US DOE Joint Genome Institute"/>
            <person name="Miller D.A."/>
            <person name="Suen G."/>
            <person name="Bruce D."/>
            <person name="Copeland A."/>
            <person name="Cheng J.F."/>
            <person name="Detter C."/>
            <person name="Goodwin L.A."/>
            <person name="Han C.S."/>
            <person name="Hauser L.J."/>
            <person name="Land M.L."/>
            <person name="Lapidus A."/>
            <person name="Lucas S."/>
            <person name="Meincke L."/>
            <person name="Pitluck S."/>
            <person name="Tapia R."/>
            <person name="Teshima H."/>
            <person name="Woyke T."/>
            <person name="Fox B.G."/>
            <person name="Angert E.R."/>
            <person name="Currie C.R."/>
        </authorList>
    </citation>
    <scope>NUCLEOTIDE SEQUENCE [LARGE SCALE GENOMIC DNA]</scope>
    <source>
        <strain evidence="10">ATCC 49066 / DSM 5427 / NCIMB 11756 / RHM5</strain>
    </source>
</reference>
<dbReference type="CDD" id="cd00019">
    <property type="entry name" value="AP2Ec"/>
    <property type="match status" value="1"/>
</dbReference>
<dbReference type="eggNOG" id="COG0648">
    <property type="taxonomic scope" value="Bacteria"/>
</dbReference>
<comment type="similarity">
    <text evidence="1 7">Belongs to the AP endonuclease 2 family.</text>
</comment>
<feature type="binding site" evidence="7">
    <location>
        <position position="176"/>
    </location>
    <ligand>
        <name>Zn(2+)</name>
        <dbReference type="ChEBI" id="CHEBI:29105"/>
        <label>2</label>
    </ligand>
</feature>
<keyword evidence="7" id="KW-0540">Nuclease</keyword>
<feature type="binding site" evidence="7">
    <location>
        <position position="67"/>
    </location>
    <ligand>
        <name>Zn(2+)</name>
        <dbReference type="ChEBI" id="CHEBI:29105"/>
        <label>1</label>
    </ligand>
</feature>
<dbReference type="InterPro" id="IPR013022">
    <property type="entry name" value="Xyl_isomerase-like_TIM-brl"/>
</dbReference>
<dbReference type="RefSeq" id="WP_013658466.1">
    <property type="nucleotide sequence ID" value="NC_015275.1"/>
</dbReference>
<dbReference type="Pfam" id="PF01261">
    <property type="entry name" value="AP_endonuc_2"/>
    <property type="match status" value="1"/>
</dbReference>
<keyword evidence="6 7" id="KW-0234">DNA repair</keyword>
<keyword evidence="5 7" id="KW-0862">Zinc</keyword>
<evidence type="ECO:0000313" key="9">
    <source>
        <dbReference type="EMBL" id="ADZ85190.1"/>
    </source>
</evidence>
<proteinExistence type="inferred from homology"/>
<dbReference type="Gene3D" id="3.20.20.150">
    <property type="entry name" value="Divalent-metal-dependent TIM barrel enzymes"/>
    <property type="match status" value="1"/>
</dbReference>
<dbReference type="SMART" id="SM00518">
    <property type="entry name" value="AP2Ec"/>
    <property type="match status" value="1"/>
</dbReference>
<feature type="binding site" evidence="7">
    <location>
        <position position="264"/>
    </location>
    <ligand>
        <name>Zn(2+)</name>
        <dbReference type="ChEBI" id="CHEBI:29105"/>
        <label>2</label>
    </ligand>
</feature>
<comment type="catalytic activity">
    <reaction evidence="7">
        <text>Endonucleolytic cleavage to 5'-phosphooligonucleotide end-products.</text>
        <dbReference type="EC" id="3.1.21.2"/>
    </reaction>
</comment>
<dbReference type="GO" id="GO:0003677">
    <property type="term" value="F:DNA binding"/>
    <property type="evidence" value="ECO:0007669"/>
    <property type="project" value="InterPro"/>
</dbReference>
<evidence type="ECO:0000256" key="2">
    <source>
        <dbReference type="ARBA" id="ARBA00022723"/>
    </source>
</evidence>
<organism evidence="9 10">
    <name type="scientific">Cellulosilyticum lentocellum (strain ATCC 49066 / DSM 5427 / NCIMB 11756 / RHM5)</name>
    <name type="common">Clostridium lentocellum</name>
    <dbReference type="NCBI Taxonomy" id="642492"/>
    <lineage>
        <taxon>Bacteria</taxon>
        <taxon>Bacillati</taxon>
        <taxon>Bacillota</taxon>
        <taxon>Clostridia</taxon>
        <taxon>Lachnospirales</taxon>
        <taxon>Cellulosilyticaceae</taxon>
        <taxon>Cellulosilyticum</taxon>
    </lineage>
</organism>
<comment type="function">
    <text evidence="7">Endonuclease IV plays a role in DNA repair. It cleaves phosphodiester bonds at apurinic or apyrimidinic (AP) sites, generating a 3'-hydroxyl group and a 5'-terminal sugar phosphate.</text>
</comment>
<dbReference type="GO" id="GO:0003906">
    <property type="term" value="F:DNA-(apurinic or apyrimidinic site) endonuclease activity"/>
    <property type="evidence" value="ECO:0007669"/>
    <property type="project" value="TreeGrafter"/>
</dbReference>
<keyword evidence="2 7" id="KW-0479">Metal-binding</keyword>
<dbReference type="NCBIfam" id="TIGR00587">
    <property type="entry name" value="nfo"/>
    <property type="match status" value="1"/>
</dbReference>
<dbReference type="FunFam" id="3.20.20.150:FF:000001">
    <property type="entry name" value="Probable endonuclease 4"/>
    <property type="match status" value="1"/>
</dbReference>
<dbReference type="STRING" id="642492.Clole_3506"/>
<feature type="binding site" evidence="7">
    <location>
        <position position="226"/>
    </location>
    <ligand>
        <name>Zn(2+)</name>
        <dbReference type="ChEBI" id="CHEBI:29105"/>
        <label>3</label>
    </ligand>
</feature>
<dbReference type="PROSITE" id="PS00729">
    <property type="entry name" value="AP_NUCLEASE_F2_1"/>
    <property type="match status" value="1"/>
</dbReference>
<comment type="cofactor">
    <cofactor evidence="7">
        <name>Zn(2+)</name>
        <dbReference type="ChEBI" id="CHEBI:29105"/>
    </cofactor>
    <text evidence="7">Binds 3 Zn(2+) ions.</text>
</comment>
<feature type="binding site" evidence="7">
    <location>
        <position position="224"/>
    </location>
    <ligand>
        <name>Zn(2+)</name>
        <dbReference type="ChEBI" id="CHEBI:29105"/>
        <label>3</label>
    </ligand>
</feature>
<accession>F2JSF2</accession>
<name>F2JSF2_CELLD</name>
<dbReference type="PROSITE" id="PS00730">
    <property type="entry name" value="AP_NUCLEASE_F2_2"/>
    <property type="match status" value="1"/>
</dbReference>
<dbReference type="EC" id="3.1.21.2" evidence="7"/>
<evidence type="ECO:0000313" key="10">
    <source>
        <dbReference type="Proteomes" id="UP000008467"/>
    </source>
</evidence>
<feature type="binding site" evidence="7">
    <location>
        <position position="107"/>
    </location>
    <ligand>
        <name>Zn(2+)</name>
        <dbReference type="ChEBI" id="CHEBI:29105"/>
        <label>1</label>
    </ligand>
</feature>
<evidence type="ECO:0000256" key="7">
    <source>
        <dbReference type="HAMAP-Rule" id="MF_00152"/>
    </source>
</evidence>
<dbReference type="InterPro" id="IPR001719">
    <property type="entry name" value="AP_endonuc_2"/>
</dbReference>
<feature type="binding site" evidence="7">
    <location>
        <position position="142"/>
    </location>
    <ligand>
        <name>Zn(2+)</name>
        <dbReference type="ChEBI" id="CHEBI:29105"/>
        <label>2</label>
    </ligand>
</feature>
<keyword evidence="3 7" id="KW-0227">DNA damage</keyword>
<dbReference type="GO" id="GO:0008270">
    <property type="term" value="F:zinc ion binding"/>
    <property type="evidence" value="ECO:0007669"/>
    <property type="project" value="UniProtKB-UniRule"/>
</dbReference>
<protein>
    <recommendedName>
        <fullName evidence="7">Probable endonuclease 4</fullName>
        <ecNumber evidence="7">3.1.21.2</ecNumber>
    </recommendedName>
    <alternativeName>
        <fullName evidence="7">Endodeoxyribonuclease IV</fullName>
    </alternativeName>
    <alternativeName>
        <fullName evidence="7">Endonuclease IV</fullName>
    </alternativeName>
</protein>